<keyword evidence="5" id="KW-0677">Repeat</keyword>
<gene>
    <name evidence="13" type="ORF">V6N12_016695</name>
</gene>
<feature type="domain" description="Disease resistance R13L4/SHOC-2-like LRR" evidence="12">
    <location>
        <begin position="173"/>
        <end position="266"/>
    </location>
</feature>
<evidence type="ECO:0000256" key="7">
    <source>
        <dbReference type="ARBA" id="ARBA00023136"/>
    </source>
</evidence>
<comment type="subcellular location">
    <subcellularLocation>
        <location evidence="1">Membrane</location>
        <topology evidence="1">Single-pass type I membrane protein</topology>
    </subcellularLocation>
</comment>
<evidence type="ECO:0000256" key="8">
    <source>
        <dbReference type="ARBA" id="ARBA00023170"/>
    </source>
</evidence>
<evidence type="ECO:0000256" key="4">
    <source>
        <dbReference type="ARBA" id="ARBA00022729"/>
    </source>
</evidence>
<sequence length="520" mass="58265">MGLLSQNFLPKCLLFLFLPYFLTRCVSSGQQPCLYSERSALLQLKESFILNRSASSYSKADTWKLEGWVGGDCCSWDGIECDNNTGHVIGLDLSSSFLYGSFDSNSSLFQLQHLTNLNLFDNDFNGSEIPSAIGNLSKLSQLDLSFSAFSGQIPYEVLHLFKLVMLDLSYNNNLSGEIPESIENLKSLSHLDVSYSSFSGKIPNSLANLTQLTYLSLAGNGFTPSTLPWLDRLTKLAVLNVDSTNSRGDVLSSLKNLTRLAVLRLFRNQFSSPIPSWLGNLTHLTNLDLGLNQFWGLLPESIFTLIKLEFLGLEENLLNGTYKLESFLNLKNLRELQLSDNRFSLVTTTVMNATVPKFTILTLASCNLLEFPNFLSGQDELAYLNLSRNKIHGFIPKWIWDLSPQTLEVLYLSENFLTGFQQPAVVPPWTTLRVLDLRSNKLRGSLPIPPASIYQYFVSNNLLKGEISSMICNLPYISVLDISNNSFSWHAATMFGQSEQVAFTTKTPKQQLSWPYSSNM</sequence>
<dbReference type="InterPro" id="IPR032675">
    <property type="entry name" value="LRR_dom_sf"/>
</dbReference>
<keyword evidence="6" id="KW-1133">Transmembrane helix</keyword>
<evidence type="ECO:0008006" key="15">
    <source>
        <dbReference type="Google" id="ProtNLM"/>
    </source>
</evidence>
<evidence type="ECO:0000256" key="10">
    <source>
        <dbReference type="SAM" id="SignalP"/>
    </source>
</evidence>
<dbReference type="InterPro" id="IPR055414">
    <property type="entry name" value="LRR_R13L4/SHOC2-like"/>
</dbReference>
<keyword evidence="9" id="KW-0325">Glycoprotein</keyword>
<evidence type="ECO:0000259" key="12">
    <source>
        <dbReference type="Pfam" id="PF23598"/>
    </source>
</evidence>
<organism evidence="13 14">
    <name type="scientific">Hibiscus sabdariffa</name>
    <name type="common">roselle</name>
    <dbReference type="NCBI Taxonomy" id="183260"/>
    <lineage>
        <taxon>Eukaryota</taxon>
        <taxon>Viridiplantae</taxon>
        <taxon>Streptophyta</taxon>
        <taxon>Embryophyta</taxon>
        <taxon>Tracheophyta</taxon>
        <taxon>Spermatophyta</taxon>
        <taxon>Magnoliopsida</taxon>
        <taxon>eudicotyledons</taxon>
        <taxon>Gunneridae</taxon>
        <taxon>Pentapetalae</taxon>
        <taxon>rosids</taxon>
        <taxon>malvids</taxon>
        <taxon>Malvales</taxon>
        <taxon>Malvaceae</taxon>
        <taxon>Malvoideae</taxon>
        <taxon>Hibiscus</taxon>
    </lineage>
</organism>
<evidence type="ECO:0000259" key="11">
    <source>
        <dbReference type="Pfam" id="PF08263"/>
    </source>
</evidence>
<keyword evidence="14" id="KW-1185">Reference proteome</keyword>
<name>A0ABR2CED3_9ROSI</name>
<evidence type="ECO:0000313" key="14">
    <source>
        <dbReference type="Proteomes" id="UP001472677"/>
    </source>
</evidence>
<evidence type="ECO:0000256" key="1">
    <source>
        <dbReference type="ARBA" id="ARBA00004479"/>
    </source>
</evidence>
<dbReference type="InterPro" id="IPR046956">
    <property type="entry name" value="RLP23-like"/>
</dbReference>
<evidence type="ECO:0000256" key="9">
    <source>
        <dbReference type="ARBA" id="ARBA00023180"/>
    </source>
</evidence>
<dbReference type="SUPFAM" id="SSF52058">
    <property type="entry name" value="L domain-like"/>
    <property type="match status" value="1"/>
</dbReference>
<dbReference type="Gene3D" id="3.80.10.10">
    <property type="entry name" value="Ribonuclease Inhibitor"/>
    <property type="match status" value="2"/>
</dbReference>
<evidence type="ECO:0000256" key="6">
    <source>
        <dbReference type="ARBA" id="ARBA00022989"/>
    </source>
</evidence>
<dbReference type="SUPFAM" id="SSF52047">
    <property type="entry name" value="RNI-like"/>
    <property type="match status" value="1"/>
</dbReference>
<dbReference type="Proteomes" id="UP001472677">
    <property type="component" value="Unassembled WGS sequence"/>
</dbReference>
<dbReference type="Pfam" id="PF00560">
    <property type="entry name" value="LRR_1"/>
    <property type="match status" value="2"/>
</dbReference>
<keyword evidence="4 10" id="KW-0732">Signal</keyword>
<keyword evidence="3" id="KW-0812">Transmembrane</keyword>
<dbReference type="InterPro" id="IPR013210">
    <property type="entry name" value="LRR_N_plant-typ"/>
</dbReference>
<dbReference type="Pfam" id="PF23598">
    <property type="entry name" value="LRR_14"/>
    <property type="match status" value="1"/>
</dbReference>
<feature type="chain" id="PRO_5045439501" description="Leucine-rich repeat-containing N-terminal plant-type domain-containing protein" evidence="10">
    <location>
        <begin position="29"/>
        <end position="520"/>
    </location>
</feature>
<comment type="caution">
    <text evidence="13">The sequence shown here is derived from an EMBL/GenBank/DDBJ whole genome shotgun (WGS) entry which is preliminary data.</text>
</comment>
<proteinExistence type="predicted"/>
<protein>
    <recommendedName>
        <fullName evidence="15">Leucine-rich repeat-containing N-terminal plant-type domain-containing protein</fullName>
    </recommendedName>
</protein>
<dbReference type="PANTHER" id="PTHR48061:SF12">
    <property type="entry name" value="DISEASE RESISTANCE LIKE PROTEIN"/>
    <property type="match status" value="1"/>
</dbReference>
<evidence type="ECO:0000256" key="5">
    <source>
        <dbReference type="ARBA" id="ARBA00022737"/>
    </source>
</evidence>
<accession>A0ABR2CED3</accession>
<dbReference type="InterPro" id="IPR001611">
    <property type="entry name" value="Leu-rich_rpt"/>
</dbReference>
<dbReference type="EMBL" id="JBBPBM010000055">
    <property type="protein sequence ID" value="KAK8517857.1"/>
    <property type="molecule type" value="Genomic_DNA"/>
</dbReference>
<keyword evidence="2" id="KW-0433">Leucine-rich repeat</keyword>
<keyword evidence="7" id="KW-0472">Membrane</keyword>
<keyword evidence="8" id="KW-0675">Receptor</keyword>
<dbReference type="Pfam" id="PF08263">
    <property type="entry name" value="LRRNT_2"/>
    <property type="match status" value="1"/>
</dbReference>
<dbReference type="PANTHER" id="PTHR48061">
    <property type="entry name" value="LEUCINE-RICH REPEAT RECEPTOR PROTEIN KINASE EMS1-LIKE-RELATED"/>
    <property type="match status" value="1"/>
</dbReference>
<feature type="signal peptide" evidence="10">
    <location>
        <begin position="1"/>
        <end position="28"/>
    </location>
</feature>
<feature type="domain" description="Leucine-rich repeat-containing N-terminal plant-type" evidence="11">
    <location>
        <begin position="36"/>
        <end position="82"/>
    </location>
</feature>
<evidence type="ECO:0000313" key="13">
    <source>
        <dbReference type="EMBL" id="KAK8517857.1"/>
    </source>
</evidence>
<evidence type="ECO:0000256" key="2">
    <source>
        <dbReference type="ARBA" id="ARBA00022614"/>
    </source>
</evidence>
<reference evidence="13 14" key="1">
    <citation type="journal article" date="2024" name="G3 (Bethesda)">
        <title>Genome assembly of Hibiscus sabdariffa L. provides insights into metabolisms of medicinal natural products.</title>
        <authorList>
            <person name="Kim T."/>
        </authorList>
    </citation>
    <scope>NUCLEOTIDE SEQUENCE [LARGE SCALE GENOMIC DNA]</scope>
    <source>
        <strain evidence="13">TK-2024</strain>
        <tissue evidence="13">Old leaves</tissue>
    </source>
</reference>
<evidence type="ECO:0000256" key="3">
    <source>
        <dbReference type="ARBA" id="ARBA00022692"/>
    </source>
</evidence>